<dbReference type="KEGG" id="rhy:RD110_04610"/>
<evidence type="ECO:0000313" key="3">
    <source>
        <dbReference type="Proteomes" id="UP000186609"/>
    </source>
</evidence>
<name>A0A1P8K3F5_9BURK</name>
<dbReference type="STRING" id="1842727.RD110_04610"/>
<dbReference type="AlphaFoldDB" id="A0A1P8K3F5"/>
<evidence type="ECO:0000313" key="2">
    <source>
        <dbReference type="EMBL" id="APW40471.1"/>
    </source>
</evidence>
<dbReference type="Pfam" id="PF01890">
    <property type="entry name" value="CbiG_C"/>
    <property type="match status" value="1"/>
</dbReference>
<protein>
    <recommendedName>
        <fullName evidence="1">CobE/GbiG C-terminal domain-containing protein</fullName>
    </recommendedName>
</protein>
<dbReference type="Proteomes" id="UP000186609">
    <property type="component" value="Chromosome"/>
</dbReference>
<evidence type="ECO:0000259" key="1">
    <source>
        <dbReference type="Pfam" id="PF01890"/>
    </source>
</evidence>
<dbReference type="Gene3D" id="3.30.420.180">
    <property type="entry name" value="CobE/GbiG C-terminal domain"/>
    <property type="match status" value="1"/>
</dbReference>
<accession>A0A1P8K3F5</accession>
<dbReference type="EMBL" id="CP019236">
    <property type="protein sequence ID" value="APW40471.1"/>
    <property type="molecule type" value="Genomic_DNA"/>
</dbReference>
<dbReference type="GO" id="GO:0009236">
    <property type="term" value="P:cobalamin biosynthetic process"/>
    <property type="evidence" value="ECO:0007669"/>
    <property type="project" value="InterPro"/>
</dbReference>
<keyword evidence="3" id="KW-1185">Reference proteome</keyword>
<dbReference type="InterPro" id="IPR002750">
    <property type="entry name" value="CobE/GbiG_C"/>
</dbReference>
<organism evidence="2 3">
    <name type="scientific">Rhodoferax koreensis</name>
    <dbReference type="NCBI Taxonomy" id="1842727"/>
    <lineage>
        <taxon>Bacteria</taxon>
        <taxon>Pseudomonadati</taxon>
        <taxon>Pseudomonadota</taxon>
        <taxon>Betaproteobacteria</taxon>
        <taxon>Burkholderiales</taxon>
        <taxon>Comamonadaceae</taxon>
        <taxon>Rhodoferax</taxon>
    </lineage>
</organism>
<proteinExistence type="predicted"/>
<gene>
    <name evidence="2" type="ORF">RD110_04610</name>
</gene>
<dbReference type="RefSeq" id="WP_076204382.1">
    <property type="nucleotide sequence ID" value="NZ_CP019236.1"/>
</dbReference>
<feature type="domain" description="CobE/GbiG C-terminal" evidence="1">
    <location>
        <begin position="8"/>
        <end position="129"/>
    </location>
</feature>
<reference evidence="2 3" key="1">
    <citation type="submission" date="2017-01" db="EMBL/GenBank/DDBJ databases">
        <authorList>
            <person name="Mah S.A."/>
            <person name="Swanson W.J."/>
            <person name="Moy G.W."/>
            <person name="Vacquier V.D."/>
        </authorList>
    </citation>
    <scope>NUCLEOTIDE SEQUENCE [LARGE SCALE GENOMIC DNA]</scope>
    <source>
        <strain evidence="2 3">DCY110</strain>
    </source>
</reference>
<dbReference type="InterPro" id="IPR036518">
    <property type="entry name" value="CobE/GbiG_C_sf"/>
</dbReference>
<sequence>MKAPPRRVAGLGFRGAATAASLRSALDKALQVASCQCGEPVPLAALATACDKAAAPAFTELAAMLKLPVLAVALDRLQLQDAAASAAVPARYGRRSLAEAAALAGAGPGAQLLAARCVGDDGLATCAIAAIAENAGP</sequence>
<dbReference type="SUPFAM" id="SSF159664">
    <property type="entry name" value="CobE/GbiG C-terminal domain-like"/>
    <property type="match status" value="1"/>
</dbReference>